<dbReference type="InterPro" id="IPR004107">
    <property type="entry name" value="Integrase_SAM-like_N"/>
</dbReference>
<evidence type="ECO:0000259" key="7">
    <source>
        <dbReference type="PROSITE" id="PS51898"/>
    </source>
</evidence>
<dbReference type="Pfam" id="PF00589">
    <property type="entry name" value="Phage_integrase"/>
    <property type="match status" value="1"/>
</dbReference>
<dbReference type="GO" id="GO:0003677">
    <property type="term" value="F:DNA binding"/>
    <property type="evidence" value="ECO:0007669"/>
    <property type="project" value="UniProtKB-UniRule"/>
</dbReference>
<evidence type="ECO:0000256" key="4">
    <source>
        <dbReference type="ARBA" id="ARBA00023125"/>
    </source>
</evidence>
<reference evidence="10" key="1">
    <citation type="submission" date="2016-01" db="EMBL/GenBank/DDBJ databases">
        <authorList>
            <person name="Mitreva M."/>
            <person name="Pepin K.H."/>
            <person name="Mihindukulasuriya K.A."/>
            <person name="Fulton R."/>
            <person name="Fronick C."/>
            <person name="O'Laughlin M."/>
            <person name="Miner T."/>
            <person name="Herter B."/>
            <person name="Rosa B.A."/>
            <person name="Cordes M."/>
            <person name="Tomlinson C."/>
            <person name="Wollam A."/>
            <person name="Palsikar V.B."/>
            <person name="Mardis E.R."/>
            <person name="Wilson R.K."/>
        </authorList>
    </citation>
    <scope>NUCLEOTIDE SEQUENCE [LARGE SCALE GENOMIC DNA]</scope>
    <source>
        <strain evidence="10">DNF00896</strain>
    </source>
</reference>
<dbReference type="GO" id="GO:0006310">
    <property type="term" value="P:DNA recombination"/>
    <property type="evidence" value="ECO:0007669"/>
    <property type="project" value="UniProtKB-KW"/>
</dbReference>
<comment type="caution">
    <text evidence="9">The sequence shown here is derived from an EMBL/GenBank/DDBJ whole genome shotgun (WGS) entry which is preliminary data.</text>
</comment>
<feature type="domain" description="Tyr recombinase" evidence="7">
    <location>
        <begin position="180"/>
        <end position="378"/>
    </location>
</feature>
<proteinExistence type="inferred from homology"/>
<feature type="domain" description="Core-binding (CB)" evidence="8">
    <location>
        <begin position="77"/>
        <end position="155"/>
    </location>
</feature>
<sequence length="383" mass="44042">MAVIFIPKKEVHMAKAKYSKSKDGYFRAKVWDGTYNPDGSKHRINLISKKSSADLEKKVNEFKDKVYKREYVTSSDISLYDYAIEWLDTYKVNRSRNTYLMYRNIIDKHIIDLSDITLQNLTHARLQSLINERMDRPRTCQQLALTLKQILKSASKVQLIPINVAHTLVDDLELPSYKSKEKRALTDLEIKAIKTADFTDREKCFVYLLYGCGLRRGEALALTKYDISLENAEISITKSMAFDVNNSYIKGTKTVRGQRAVPMPGYLKDFLKDYIKTVDNYLITKVDGSEMTLSSFEKMWEQIIKKMNIAAGGTDTIRIIHGLTPHIFRHNYCTRLCYQVPAISTKMIAKLLGDTEKMVIDVYSHILVDKEQVNNSIETAISL</sequence>
<keyword evidence="3" id="KW-0229">DNA integration</keyword>
<keyword evidence="10" id="KW-1185">Reference proteome</keyword>
<evidence type="ECO:0000256" key="5">
    <source>
        <dbReference type="ARBA" id="ARBA00023172"/>
    </source>
</evidence>
<dbReference type="Proteomes" id="UP000070394">
    <property type="component" value="Unassembled WGS sequence"/>
</dbReference>
<evidence type="ECO:0000256" key="6">
    <source>
        <dbReference type="PROSITE-ProRule" id="PRU01248"/>
    </source>
</evidence>
<evidence type="ECO:0000256" key="3">
    <source>
        <dbReference type="ARBA" id="ARBA00022908"/>
    </source>
</evidence>
<dbReference type="PANTHER" id="PTHR30349">
    <property type="entry name" value="PHAGE INTEGRASE-RELATED"/>
    <property type="match status" value="1"/>
</dbReference>
<dbReference type="InterPro" id="IPR011010">
    <property type="entry name" value="DNA_brk_join_enz"/>
</dbReference>
<dbReference type="InterPro" id="IPR010998">
    <property type="entry name" value="Integrase_recombinase_N"/>
</dbReference>
<dbReference type="PROSITE" id="PS51898">
    <property type="entry name" value="TYR_RECOMBINASE"/>
    <property type="match status" value="1"/>
</dbReference>
<accession>A0A133ZGG8</accession>
<dbReference type="AlphaFoldDB" id="A0A133ZGG8"/>
<comment type="function">
    <text evidence="1">Site-specific tyrosine recombinase, which acts by catalyzing the cutting and rejoining of the recombining DNA molecules.</text>
</comment>
<protein>
    <submittedName>
        <fullName evidence="9">Site-specific recombinase, phage integrase family</fullName>
    </submittedName>
</protein>
<dbReference type="Gene3D" id="1.10.150.130">
    <property type="match status" value="1"/>
</dbReference>
<evidence type="ECO:0000313" key="10">
    <source>
        <dbReference type="Proteomes" id="UP000070394"/>
    </source>
</evidence>
<dbReference type="PATRIC" id="fig|467210.3.peg.2362"/>
<dbReference type="EMBL" id="LSDA01000126">
    <property type="protein sequence ID" value="KXB54532.1"/>
    <property type="molecule type" value="Genomic_DNA"/>
</dbReference>
<evidence type="ECO:0000313" key="9">
    <source>
        <dbReference type="EMBL" id="KXB54532.1"/>
    </source>
</evidence>
<evidence type="ECO:0000259" key="8">
    <source>
        <dbReference type="PROSITE" id="PS51900"/>
    </source>
</evidence>
<keyword evidence="4 6" id="KW-0238">DNA-binding</keyword>
<dbReference type="InterPro" id="IPR002104">
    <property type="entry name" value="Integrase_catalytic"/>
</dbReference>
<gene>
    <name evidence="9" type="ORF">HMPREF1866_02384</name>
</gene>
<evidence type="ECO:0000256" key="2">
    <source>
        <dbReference type="ARBA" id="ARBA00008857"/>
    </source>
</evidence>
<dbReference type="InterPro" id="IPR044068">
    <property type="entry name" value="CB"/>
</dbReference>
<dbReference type="CDD" id="cd01189">
    <property type="entry name" value="INT_ICEBs1_C_like"/>
    <property type="match status" value="1"/>
</dbReference>
<dbReference type="InterPro" id="IPR050090">
    <property type="entry name" value="Tyrosine_recombinase_XerCD"/>
</dbReference>
<name>A0A133ZGG8_9FIRM</name>
<dbReference type="GO" id="GO:0015074">
    <property type="term" value="P:DNA integration"/>
    <property type="evidence" value="ECO:0007669"/>
    <property type="project" value="UniProtKB-KW"/>
</dbReference>
<dbReference type="PROSITE" id="PS51900">
    <property type="entry name" value="CB"/>
    <property type="match status" value="1"/>
</dbReference>
<dbReference type="PANTHER" id="PTHR30349:SF64">
    <property type="entry name" value="PROPHAGE INTEGRASE INTD-RELATED"/>
    <property type="match status" value="1"/>
</dbReference>
<dbReference type="Pfam" id="PF14659">
    <property type="entry name" value="Phage_int_SAM_3"/>
    <property type="match status" value="1"/>
</dbReference>
<dbReference type="SUPFAM" id="SSF56349">
    <property type="entry name" value="DNA breaking-rejoining enzymes"/>
    <property type="match status" value="1"/>
</dbReference>
<keyword evidence="5" id="KW-0233">DNA recombination</keyword>
<dbReference type="Gene3D" id="1.10.443.10">
    <property type="entry name" value="Intergrase catalytic core"/>
    <property type="match status" value="1"/>
</dbReference>
<comment type="similarity">
    <text evidence="2">Belongs to the 'phage' integrase family.</text>
</comment>
<evidence type="ECO:0000256" key="1">
    <source>
        <dbReference type="ARBA" id="ARBA00003283"/>
    </source>
</evidence>
<dbReference type="InterPro" id="IPR013762">
    <property type="entry name" value="Integrase-like_cat_sf"/>
</dbReference>
<dbReference type="STRING" id="467210.HMPREF1866_02384"/>
<organism evidence="9 10">
    <name type="scientific">Lachnoanaerobaculum saburreum</name>
    <dbReference type="NCBI Taxonomy" id="467210"/>
    <lineage>
        <taxon>Bacteria</taxon>
        <taxon>Bacillati</taxon>
        <taxon>Bacillota</taxon>
        <taxon>Clostridia</taxon>
        <taxon>Lachnospirales</taxon>
        <taxon>Lachnospiraceae</taxon>
        <taxon>Lachnoanaerobaculum</taxon>
    </lineage>
</organism>